<feature type="transmembrane region" description="Helical" evidence="1">
    <location>
        <begin position="20"/>
        <end position="37"/>
    </location>
</feature>
<dbReference type="Proteomes" id="UP001217089">
    <property type="component" value="Unassembled WGS sequence"/>
</dbReference>
<protein>
    <submittedName>
        <fullName evidence="2">Uncharacterized protein</fullName>
    </submittedName>
</protein>
<keyword evidence="1" id="KW-0472">Membrane</keyword>
<keyword evidence="3" id="KW-1185">Reference proteome</keyword>
<accession>A0ABQ9FJ36</accession>
<gene>
    <name evidence="2" type="ORF">KUTeg_005205</name>
</gene>
<proteinExistence type="predicted"/>
<name>A0ABQ9FJ36_TEGGR</name>
<evidence type="ECO:0000313" key="3">
    <source>
        <dbReference type="Proteomes" id="UP001217089"/>
    </source>
</evidence>
<sequence length="151" mass="17294">MQEAKEEAAADIDRLPSIRAIRMGIGILVLLIINLHLTHINGEITLDEFENKLVEMGFEDRQYSIFTALDSDVKNKDNYLSIFLWHKPSPQKGVSDKAGFIIVIYELVNFQLYRVNDGKITQKEFDLVTPGVANDILFPECVKTIYNYMQP</sequence>
<evidence type="ECO:0000256" key="1">
    <source>
        <dbReference type="SAM" id="Phobius"/>
    </source>
</evidence>
<keyword evidence="1" id="KW-1133">Transmembrane helix</keyword>
<dbReference type="EMBL" id="JARBDR010000246">
    <property type="protein sequence ID" value="KAJ8317301.1"/>
    <property type="molecule type" value="Genomic_DNA"/>
</dbReference>
<keyword evidence="1" id="KW-0812">Transmembrane</keyword>
<organism evidence="2 3">
    <name type="scientific">Tegillarca granosa</name>
    <name type="common">Malaysian cockle</name>
    <name type="synonym">Anadara granosa</name>
    <dbReference type="NCBI Taxonomy" id="220873"/>
    <lineage>
        <taxon>Eukaryota</taxon>
        <taxon>Metazoa</taxon>
        <taxon>Spiralia</taxon>
        <taxon>Lophotrochozoa</taxon>
        <taxon>Mollusca</taxon>
        <taxon>Bivalvia</taxon>
        <taxon>Autobranchia</taxon>
        <taxon>Pteriomorphia</taxon>
        <taxon>Arcoida</taxon>
        <taxon>Arcoidea</taxon>
        <taxon>Arcidae</taxon>
        <taxon>Tegillarca</taxon>
    </lineage>
</organism>
<reference evidence="2 3" key="1">
    <citation type="submission" date="2022-12" db="EMBL/GenBank/DDBJ databases">
        <title>Chromosome-level genome of Tegillarca granosa.</title>
        <authorList>
            <person name="Kim J."/>
        </authorList>
    </citation>
    <scope>NUCLEOTIDE SEQUENCE [LARGE SCALE GENOMIC DNA]</scope>
    <source>
        <strain evidence="2">Teg-2019</strain>
        <tissue evidence="2">Adductor muscle</tissue>
    </source>
</reference>
<comment type="caution">
    <text evidence="2">The sequence shown here is derived from an EMBL/GenBank/DDBJ whole genome shotgun (WGS) entry which is preliminary data.</text>
</comment>
<evidence type="ECO:0000313" key="2">
    <source>
        <dbReference type="EMBL" id="KAJ8317301.1"/>
    </source>
</evidence>